<evidence type="ECO:0000313" key="9">
    <source>
        <dbReference type="EMBL" id="MDW5593427.1"/>
    </source>
</evidence>
<evidence type="ECO:0000256" key="3">
    <source>
        <dbReference type="ARBA" id="ARBA00022475"/>
    </source>
</evidence>
<evidence type="ECO:0000256" key="1">
    <source>
        <dbReference type="ARBA" id="ARBA00004651"/>
    </source>
</evidence>
<evidence type="ECO:0000313" key="10">
    <source>
        <dbReference type="Proteomes" id="UP001284601"/>
    </source>
</evidence>
<reference evidence="10" key="1">
    <citation type="submission" date="2023-07" db="EMBL/GenBank/DDBJ databases">
        <title>Conexibacter stalactiti sp. nov., isolated from stalactites in a lava cave and emended description of the genus Conexibacter.</title>
        <authorList>
            <person name="Lee S.D."/>
        </authorList>
    </citation>
    <scope>NUCLEOTIDE SEQUENCE [LARGE SCALE GENOMIC DNA]</scope>
    <source>
        <strain evidence="10">KCTC 39840</strain>
    </source>
</reference>
<dbReference type="CDD" id="cd06579">
    <property type="entry name" value="TM_PBP1_transp_AraH_like"/>
    <property type="match status" value="1"/>
</dbReference>
<gene>
    <name evidence="9" type="ORF">R7226_03700</name>
</gene>
<feature type="transmembrane region" description="Helical" evidence="8">
    <location>
        <begin position="271"/>
        <end position="299"/>
    </location>
</feature>
<dbReference type="PANTHER" id="PTHR32196:SF21">
    <property type="entry name" value="ABC TRANSPORTER PERMEASE PROTEIN YPHD-RELATED"/>
    <property type="match status" value="1"/>
</dbReference>
<keyword evidence="6 8" id="KW-1133">Transmembrane helix</keyword>
<feature type="transmembrane region" description="Helical" evidence="8">
    <location>
        <begin position="63"/>
        <end position="82"/>
    </location>
</feature>
<keyword evidence="5 8" id="KW-0812">Transmembrane</keyword>
<feature type="transmembrane region" description="Helical" evidence="8">
    <location>
        <begin position="113"/>
        <end position="133"/>
    </location>
</feature>
<keyword evidence="4" id="KW-0997">Cell inner membrane</keyword>
<evidence type="ECO:0000256" key="2">
    <source>
        <dbReference type="ARBA" id="ARBA00022448"/>
    </source>
</evidence>
<evidence type="ECO:0000256" key="5">
    <source>
        <dbReference type="ARBA" id="ARBA00022692"/>
    </source>
</evidence>
<comment type="subcellular location">
    <subcellularLocation>
        <location evidence="1">Cell membrane</location>
        <topology evidence="1">Multi-pass membrane protein</topology>
    </subcellularLocation>
</comment>
<feature type="transmembrane region" description="Helical" evidence="8">
    <location>
        <begin position="88"/>
        <end position="106"/>
    </location>
</feature>
<dbReference type="Pfam" id="PF02653">
    <property type="entry name" value="BPD_transp_2"/>
    <property type="match status" value="1"/>
</dbReference>
<comment type="caution">
    <text evidence="9">The sequence shown here is derived from an EMBL/GenBank/DDBJ whole genome shotgun (WGS) entry which is preliminary data.</text>
</comment>
<dbReference type="EMBL" id="JAWSTH010000005">
    <property type="protein sequence ID" value="MDW5593427.1"/>
    <property type="molecule type" value="Genomic_DNA"/>
</dbReference>
<dbReference type="PANTHER" id="PTHR32196">
    <property type="entry name" value="ABC TRANSPORTER PERMEASE PROTEIN YPHD-RELATED-RELATED"/>
    <property type="match status" value="1"/>
</dbReference>
<keyword evidence="3" id="KW-1003">Cell membrane</keyword>
<keyword evidence="7 8" id="KW-0472">Membrane</keyword>
<organism evidence="9 10">
    <name type="scientific">Conexibacter stalactiti</name>
    <dbReference type="NCBI Taxonomy" id="1940611"/>
    <lineage>
        <taxon>Bacteria</taxon>
        <taxon>Bacillati</taxon>
        <taxon>Actinomycetota</taxon>
        <taxon>Thermoleophilia</taxon>
        <taxon>Solirubrobacterales</taxon>
        <taxon>Conexibacteraceae</taxon>
        <taxon>Conexibacter</taxon>
    </lineage>
</organism>
<protein>
    <submittedName>
        <fullName evidence="9">ABC transporter permease</fullName>
    </submittedName>
</protein>
<feature type="transmembrane region" description="Helical" evidence="8">
    <location>
        <begin position="231"/>
        <end position="250"/>
    </location>
</feature>
<evidence type="ECO:0000256" key="7">
    <source>
        <dbReference type="ARBA" id="ARBA00023136"/>
    </source>
</evidence>
<feature type="transmembrane region" description="Helical" evidence="8">
    <location>
        <begin position="181"/>
        <end position="200"/>
    </location>
</feature>
<feature type="transmembrane region" description="Helical" evidence="8">
    <location>
        <begin position="36"/>
        <end position="56"/>
    </location>
</feature>
<feature type="transmembrane region" description="Helical" evidence="8">
    <location>
        <begin position="139"/>
        <end position="160"/>
    </location>
</feature>
<evidence type="ECO:0000256" key="6">
    <source>
        <dbReference type="ARBA" id="ARBA00022989"/>
    </source>
</evidence>
<sequence>MSTNVVTEDGERGAERRAAASPLASAWARTRNFRPVLFLVIALFAFFSMTQGSFLNEANVKNLLTGIAILWVVSMGMTFVTIVGGFDLSVGAVAALSGIFVARLLGAGVPDGVAVVLAIVLGALIGGLFNGYMIGRLGLSFFVVTLATMTALTGVVNLWSGTHSEVVISPLISRIGVEETLGLPTAIWIMIVIFLVALFVQHRTYFGRDVYAVGGSLTAARLSGIPAVRTIVIVYATVGACAALGGVIAVGRVGAASAQVNVDLPLQAAAAVLLGGTALAGGLGGVGGTALGVLFIGILQNGLSIAGVQSFWQQVVTGLILMGAVLGDRISARGGVRRQLRTRRAQTVSHP</sequence>
<dbReference type="Proteomes" id="UP001284601">
    <property type="component" value="Unassembled WGS sequence"/>
</dbReference>
<proteinExistence type="predicted"/>
<dbReference type="RefSeq" id="WP_318595688.1">
    <property type="nucleotide sequence ID" value="NZ_JAWSTH010000005.1"/>
</dbReference>
<evidence type="ECO:0000256" key="4">
    <source>
        <dbReference type="ARBA" id="ARBA00022519"/>
    </source>
</evidence>
<reference evidence="9 10" key="2">
    <citation type="submission" date="2023-10" db="EMBL/GenBank/DDBJ databases">
        <authorList>
            <person name="Han X.F."/>
        </authorList>
    </citation>
    <scope>NUCLEOTIDE SEQUENCE [LARGE SCALE GENOMIC DNA]</scope>
    <source>
        <strain evidence="9 10">KCTC 39840</strain>
    </source>
</reference>
<dbReference type="InterPro" id="IPR001851">
    <property type="entry name" value="ABC_transp_permease"/>
</dbReference>
<name>A0ABU4HJI4_9ACTN</name>
<evidence type="ECO:0000256" key="8">
    <source>
        <dbReference type="SAM" id="Phobius"/>
    </source>
</evidence>
<keyword evidence="10" id="KW-1185">Reference proteome</keyword>
<keyword evidence="2" id="KW-0813">Transport</keyword>
<accession>A0ABU4HJI4</accession>